<evidence type="ECO:0000313" key="3">
    <source>
        <dbReference type="Proteomes" id="UP000657075"/>
    </source>
</evidence>
<organism evidence="2 3">
    <name type="scientific">Vulcanisaeta souniana JCM 11219</name>
    <dbReference type="NCBI Taxonomy" id="1293586"/>
    <lineage>
        <taxon>Archaea</taxon>
        <taxon>Thermoproteota</taxon>
        <taxon>Thermoprotei</taxon>
        <taxon>Thermoproteales</taxon>
        <taxon>Thermoproteaceae</taxon>
        <taxon>Vulcanisaeta</taxon>
    </lineage>
</organism>
<dbReference type="CDD" id="cd02440">
    <property type="entry name" value="AdoMet_MTases"/>
    <property type="match status" value="1"/>
</dbReference>
<dbReference type="EMBL" id="AP026830">
    <property type="protein sequence ID" value="BDR92708.1"/>
    <property type="molecule type" value="Genomic_DNA"/>
</dbReference>
<dbReference type="EMBL" id="BMNM01000011">
    <property type="protein sequence ID" value="GGI84256.1"/>
    <property type="molecule type" value="Genomic_DNA"/>
</dbReference>
<dbReference type="Proteomes" id="UP000657075">
    <property type="component" value="Unassembled WGS sequence"/>
</dbReference>
<protein>
    <recommendedName>
        <fullName evidence="5">Methyltransferase type 11</fullName>
    </recommendedName>
</protein>
<dbReference type="PANTHER" id="PTHR43861">
    <property type="entry name" value="TRANS-ACONITATE 2-METHYLTRANSFERASE-RELATED"/>
    <property type="match status" value="1"/>
</dbReference>
<dbReference type="Pfam" id="PF13489">
    <property type="entry name" value="Methyltransf_23"/>
    <property type="match status" value="1"/>
</dbReference>
<reference evidence="2" key="2">
    <citation type="submission" date="2020-09" db="EMBL/GenBank/DDBJ databases">
        <authorList>
            <person name="Sun Q."/>
            <person name="Ohkuma M."/>
        </authorList>
    </citation>
    <scope>NUCLEOTIDE SEQUENCE</scope>
    <source>
        <strain evidence="2">JCM 11219</strain>
    </source>
</reference>
<dbReference type="AlphaFoldDB" id="A0A830EJY8"/>
<dbReference type="InterPro" id="IPR029063">
    <property type="entry name" value="SAM-dependent_MTases_sf"/>
</dbReference>
<reference evidence="2" key="1">
    <citation type="journal article" date="2014" name="Int. J. Syst. Evol. Microbiol.">
        <title>Complete genome sequence of Corynebacterium casei LMG S-19264T (=DSM 44701T), isolated from a smear-ripened cheese.</title>
        <authorList>
            <consortium name="US DOE Joint Genome Institute (JGI-PGF)"/>
            <person name="Walter F."/>
            <person name="Albersmeier A."/>
            <person name="Kalinowski J."/>
            <person name="Ruckert C."/>
        </authorList>
    </citation>
    <scope>NUCLEOTIDE SEQUENCE</scope>
    <source>
        <strain evidence="2">JCM 11219</strain>
    </source>
</reference>
<evidence type="ECO:0008006" key="5">
    <source>
        <dbReference type="Google" id="ProtNLM"/>
    </source>
</evidence>
<dbReference type="Proteomes" id="UP001060771">
    <property type="component" value="Chromosome"/>
</dbReference>
<keyword evidence="4" id="KW-1185">Reference proteome</keyword>
<sequence>MTMELPRVNEAVKLLKKFSVKTDVYVDLGCNDGSITVEIARAVNAKTAYCIDIDSEALVKARGKGLITYEVDLSTGKIPLSNESVDLVTAFEVIEHLINPDNMLRESNRILRHGGVLLITTPNLASWVNRIALLLGYQPYNVEVSTEIVAGVPWKARTFAKPSGHIRPYTLRALKELLKYHGFRIIDIKGAPGVEPKELYVIDHILSKIPSLSRRLIILAQKP</sequence>
<reference evidence="4" key="3">
    <citation type="submission" date="2022-09" db="EMBL/GenBank/DDBJ databases">
        <title>Complete genome sequence of Vulcanisaeta souniana.</title>
        <authorList>
            <person name="Kato S."/>
            <person name="Itoh T."/>
            <person name="Ohkuma M."/>
        </authorList>
    </citation>
    <scope>NUCLEOTIDE SEQUENCE [LARGE SCALE GENOMIC DNA]</scope>
    <source>
        <strain evidence="4">JCM 11219</strain>
    </source>
</reference>
<dbReference type="SUPFAM" id="SSF53335">
    <property type="entry name" value="S-adenosyl-L-methionine-dependent methyltransferases"/>
    <property type="match status" value="1"/>
</dbReference>
<gene>
    <name evidence="2" type="ORF">GCM10007112_21490</name>
    <name evidence="1" type="ORF">Vsou_18010</name>
</gene>
<accession>A0A830EJY8</accession>
<dbReference type="GeneID" id="76207342"/>
<evidence type="ECO:0000313" key="1">
    <source>
        <dbReference type="EMBL" id="BDR92708.1"/>
    </source>
</evidence>
<evidence type="ECO:0000313" key="2">
    <source>
        <dbReference type="EMBL" id="GGI84256.1"/>
    </source>
</evidence>
<dbReference type="RefSeq" id="WP_188603925.1">
    <property type="nucleotide sequence ID" value="NZ_AP026830.1"/>
</dbReference>
<reference evidence="1" key="4">
    <citation type="journal article" date="2023" name="Microbiol. Resour. Announc.">
        <title>Complete Genome Sequence of Vulcanisaeta souniana Strain IC-059, a Hyperthermophilic Archaeon Isolated from Hot Spring Water in Japan.</title>
        <authorList>
            <person name="Kato S."/>
            <person name="Itoh T."/>
            <person name="Wu L."/>
            <person name="Ma J."/>
            <person name="Ohkuma M."/>
        </authorList>
    </citation>
    <scope>NUCLEOTIDE SEQUENCE</scope>
    <source>
        <strain evidence="1">JCM 11219</strain>
    </source>
</reference>
<name>A0A830EJY8_9CREN</name>
<proteinExistence type="predicted"/>
<dbReference type="Gene3D" id="3.40.50.150">
    <property type="entry name" value="Vaccinia Virus protein VP39"/>
    <property type="match status" value="1"/>
</dbReference>
<evidence type="ECO:0000313" key="4">
    <source>
        <dbReference type="Proteomes" id="UP001060771"/>
    </source>
</evidence>
<dbReference type="OrthoDB" id="46068at2157"/>